<name>A0A8J8P582_HALGN</name>
<keyword evidence="1" id="KW-1133">Transmembrane helix</keyword>
<accession>A0A8J8P582</accession>
<evidence type="ECO:0000313" key="3">
    <source>
        <dbReference type="EMBL" id="TNV86189.1"/>
    </source>
</evidence>
<sequence>MQGTLILTTLLCLVPFSQLACTPAQQKFPKIVGGMTDQTYFTQLDYSAKTDTLVAVGWSQDQGLRGDTLGPVTIPIVIAYTSGEYMWGKSVSTMAGKSFKGVKINKHGTKAVVCSGDLTPRIIIVIDLVDGSFLSANQVNMNFQYYQQMRNMLLLDTDEIIMADGQFFIKMLYNQVTRYTFSTTQFYAAGINTANGQKFMHVYSFDQFNRMCAVTVISWFTFTPIYQKQIQCSSLTFSEFINQFQAGYYQSDVSIGQLAFQEGTKFFRLKNEYAVPPTYTTSMAMDSSSSGLATALGLYCVNYDLFYSLMYGSIGSNTNQLWIAEVNFAANTITYRGYLYQIPSPQLGVIFASNNFYVPMSDATISTSNSNMFVTGTPLGTANILSLQNTCQQANEYVLPTMSLIADANIFQNSAISLTNSTFPAIEISSTIGTPTNIVSSLFENQFTSECQTMIPVAPHDYIDLKSDQPTNNLYYVSEELSKTFTITPFTATKVLNGGIISNPQFTYSLGGFNGPLNSVTVSNSNGEINIPSIQSLDLGNFTVVVVGILQDCQAISATFKLIGQVNMAPLFDNIVDHFLSAIEICQGDTTIYQLPVIIDPNLGQSVDVIIIDPSSLAFVTFTDATKTAIKISPKSAIAPSDYPITIQLFDGIEASLYSLTITVLPALIQNSLYNISNAGPPTFSSPLTSLTFAHGQTAKYKLPPYADPDGEKVALSVALGDAIMIAIYDPNNQEFTFNTQQASKAQYQIFITLTDDNVNPQSTKYRLDIFIKNLLQPQNGNNSNLDDPLNQQVVRYQLSRATRDGQIKLYFTGQPRYVSAQLGRQLNETDFRLTLNSKDNVNFTFIFDENQQSQGYLLILMEFDLGSPISLYDDPLDWVEFKAIKKINIIVAKSNYTIKKFTRAQIELPNQYSSEVKNLIKDIQQIASRIQIGLIPGGIITNIFFKLLLNLIWGILNDLSFMMNMTLISISIPGIASPIMNIVLQFIYLDLLQTDQWLNPFLSQEKVDDEYNLDDEPLNENFDQQGFQSMYAFKNLGSTLIFTIIMISLFASYFTFAACEDSSPLIGKLVRYLRNMLFWNSSFRFIIQQFQPLLISSLINMYSLGLETKMANFSALFSISMLIILPLSIWKMQNYVKVENPDNLKRNSAPLIEGINTLSGIGRYWMPLTLMKWTSLSLILVILRDYPYFQLMALSAITFLFQILLIIGKPLATSSENKMSLFNELMASNYLYVLFTLTDLMGRNQLKEECGFAMVIIVAFTISVNILKVLIQASQSLFQGFRRKTRRPSQPSKRENVVKLRPTDSEIKADQLIAKRCKNIKKNKTVKSLTESTSTSALDLSQKFAQY</sequence>
<feature type="signal peptide" evidence="2">
    <location>
        <begin position="1"/>
        <end position="19"/>
    </location>
</feature>
<keyword evidence="4" id="KW-1185">Reference proteome</keyword>
<feature type="transmembrane region" description="Helical" evidence="1">
    <location>
        <begin position="1221"/>
        <end position="1241"/>
    </location>
</feature>
<feature type="transmembrane region" description="Helical" evidence="1">
    <location>
        <begin position="935"/>
        <end position="956"/>
    </location>
</feature>
<organism evidence="3 4">
    <name type="scientific">Halteria grandinella</name>
    <dbReference type="NCBI Taxonomy" id="5974"/>
    <lineage>
        <taxon>Eukaryota</taxon>
        <taxon>Sar</taxon>
        <taxon>Alveolata</taxon>
        <taxon>Ciliophora</taxon>
        <taxon>Intramacronucleata</taxon>
        <taxon>Spirotrichea</taxon>
        <taxon>Stichotrichia</taxon>
        <taxon>Sporadotrichida</taxon>
        <taxon>Halteriidae</taxon>
        <taxon>Halteria</taxon>
    </lineage>
</organism>
<dbReference type="EMBL" id="RRYP01001250">
    <property type="protein sequence ID" value="TNV86189.1"/>
    <property type="molecule type" value="Genomic_DNA"/>
</dbReference>
<proteinExistence type="predicted"/>
<keyword evidence="1" id="KW-0472">Membrane</keyword>
<feature type="transmembrane region" description="Helical" evidence="1">
    <location>
        <begin position="1253"/>
        <end position="1272"/>
    </location>
</feature>
<evidence type="ECO:0000256" key="2">
    <source>
        <dbReference type="SAM" id="SignalP"/>
    </source>
</evidence>
<protein>
    <submittedName>
        <fullName evidence="3">Uncharacterized protein</fullName>
    </submittedName>
</protein>
<keyword evidence="1" id="KW-0812">Transmembrane</keyword>
<feature type="transmembrane region" description="Helical" evidence="1">
    <location>
        <begin position="968"/>
        <end position="989"/>
    </location>
</feature>
<reference evidence="3" key="1">
    <citation type="submission" date="2019-06" db="EMBL/GenBank/DDBJ databases">
        <authorList>
            <person name="Zheng W."/>
        </authorList>
    </citation>
    <scope>NUCLEOTIDE SEQUENCE</scope>
    <source>
        <strain evidence="3">QDHG01</strain>
    </source>
</reference>
<feature type="transmembrane region" description="Helical" evidence="1">
    <location>
        <begin position="1112"/>
        <end position="1131"/>
    </location>
</feature>
<gene>
    <name evidence="3" type="ORF">FGO68_gene6733</name>
</gene>
<feature type="transmembrane region" description="Helical" evidence="1">
    <location>
        <begin position="1190"/>
        <end position="1209"/>
    </location>
</feature>
<feature type="transmembrane region" description="Helical" evidence="1">
    <location>
        <begin position="1037"/>
        <end position="1057"/>
    </location>
</feature>
<dbReference type="OrthoDB" id="2121828at2759"/>
<dbReference type="Proteomes" id="UP000785679">
    <property type="component" value="Unassembled WGS sequence"/>
</dbReference>
<keyword evidence="2" id="KW-0732">Signal</keyword>
<comment type="caution">
    <text evidence="3">The sequence shown here is derived from an EMBL/GenBank/DDBJ whole genome shotgun (WGS) entry which is preliminary data.</text>
</comment>
<evidence type="ECO:0000313" key="4">
    <source>
        <dbReference type="Proteomes" id="UP000785679"/>
    </source>
</evidence>
<evidence type="ECO:0000256" key="1">
    <source>
        <dbReference type="SAM" id="Phobius"/>
    </source>
</evidence>
<feature type="chain" id="PRO_5035172165" evidence="2">
    <location>
        <begin position="20"/>
        <end position="1348"/>
    </location>
</feature>